<dbReference type="HOGENOM" id="CLU_095256_1_0_7"/>
<dbReference type="Gene3D" id="1.20.1260.10">
    <property type="match status" value="1"/>
</dbReference>
<evidence type="ECO:0000256" key="2">
    <source>
        <dbReference type="ARBA" id="ARBA00022982"/>
    </source>
</evidence>
<organism evidence="5 6">
    <name type="scientific">Hippea maritima (strain ATCC 700847 / DSM 10411 / MH2)</name>
    <dbReference type="NCBI Taxonomy" id="760142"/>
    <lineage>
        <taxon>Bacteria</taxon>
        <taxon>Pseudomonadati</taxon>
        <taxon>Campylobacterota</taxon>
        <taxon>Desulfurellia</taxon>
        <taxon>Desulfurellales</taxon>
        <taxon>Hippeaceae</taxon>
        <taxon>Hippea</taxon>
    </lineage>
</organism>
<evidence type="ECO:0000259" key="4">
    <source>
        <dbReference type="PROSITE" id="PS50905"/>
    </source>
</evidence>
<dbReference type="GO" id="GO:0005506">
    <property type="term" value="F:iron ion binding"/>
    <property type="evidence" value="ECO:0007669"/>
    <property type="project" value="InterPro"/>
</dbReference>
<name>F2LWN0_HIPMA</name>
<dbReference type="PANTHER" id="PTHR33746">
    <property type="entry name" value="RUBRERYTHRIN"/>
    <property type="match status" value="1"/>
</dbReference>
<evidence type="ECO:0000259" key="3">
    <source>
        <dbReference type="PROSITE" id="PS50903"/>
    </source>
</evidence>
<dbReference type="STRING" id="760142.Hipma_1177"/>
<dbReference type="PROSITE" id="PS50903">
    <property type="entry name" value="RUBREDOXIN_LIKE"/>
    <property type="match status" value="1"/>
</dbReference>
<dbReference type="Gene3D" id="2.20.28.10">
    <property type="match status" value="1"/>
</dbReference>
<dbReference type="EMBL" id="CP002606">
    <property type="protein sequence ID" value="AEA34139.1"/>
    <property type="molecule type" value="Genomic_DNA"/>
</dbReference>
<dbReference type="InterPro" id="IPR009078">
    <property type="entry name" value="Ferritin-like_SF"/>
</dbReference>
<dbReference type="eggNOG" id="COG1592">
    <property type="taxonomic scope" value="Bacteria"/>
</dbReference>
<dbReference type="CDD" id="cd00729">
    <property type="entry name" value="rubredoxin_SM"/>
    <property type="match status" value="1"/>
</dbReference>
<dbReference type="OrthoDB" id="9799749at2"/>
<evidence type="ECO:0000313" key="5">
    <source>
        <dbReference type="EMBL" id="AEA34139.1"/>
    </source>
</evidence>
<dbReference type="CDD" id="cd01041">
    <property type="entry name" value="Rubrerythrin"/>
    <property type="match status" value="1"/>
</dbReference>
<dbReference type="InterPro" id="IPR003251">
    <property type="entry name" value="Rr_diiron-bd_dom"/>
</dbReference>
<dbReference type="PANTHER" id="PTHR33746:SF4">
    <property type="entry name" value="RUBRERYTHRIN"/>
    <property type="match status" value="1"/>
</dbReference>
<dbReference type="InterPro" id="IPR052753">
    <property type="entry name" value="Rbr2/Nigerythrin"/>
</dbReference>
<dbReference type="InParanoid" id="F2LWN0"/>
<feature type="domain" description="Rubredoxin-like" evidence="3">
    <location>
        <begin position="134"/>
        <end position="168"/>
    </location>
</feature>
<dbReference type="KEGG" id="hmr:Hipma_1177"/>
<dbReference type="SUPFAM" id="SSF57802">
    <property type="entry name" value="Rubredoxin-like"/>
    <property type="match status" value="1"/>
</dbReference>
<dbReference type="InterPro" id="IPR048574">
    <property type="entry name" value="RUBY_RBDX"/>
</dbReference>
<dbReference type="InterPro" id="IPR012347">
    <property type="entry name" value="Ferritin-like"/>
</dbReference>
<dbReference type="InterPro" id="IPR009040">
    <property type="entry name" value="Ferritin-like_diiron"/>
</dbReference>
<dbReference type="AlphaFoldDB" id="F2LWN0"/>
<keyword evidence="6" id="KW-1185">Reference proteome</keyword>
<dbReference type="InterPro" id="IPR024934">
    <property type="entry name" value="Rubredoxin-like_dom"/>
</dbReference>
<gene>
    <name evidence="5" type="ordered locus">Hipma_1177</name>
</gene>
<dbReference type="SUPFAM" id="SSF47240">
    <property type="entry name" value="Ferritin-like"/>
    <property type="match status" value="1"/>
</dbReference>
<dbReference type="Pfam" id="PF02915">
    <property type="entry name" value="Rubrerythrin"/>
    <property type="match status" value="1"/>
</dbReference>
<evidence type="ECO:0000313" key="6">
    <source>
        <dbReference type="Proteomes" id="UP000008139"/>
    </source>
</evidence>
<dbReference type="GO" id="GO:0016491">
    <property type="term" value="F:oxidoreductase activity"/>
    <property type="evidence" value="ECO:0007669"/>
    <property type="project" value="InterPro"/>
</dbReference>
<evidence type="ECO:0000256" key="1">
    <source>
        <dbReference type="ARBA" id="ARBA00022448"/>
    </source>
</evidence>
<protein>
    <submittedName>
        <fullName evidence="5">Rubrerythrin</fullName>
    </submittedName>
</protein>
<dbReference type="PROSITE" id="PS50905">
    <property type="entry name" value="FERRITIN_LIKE"/>
    <property type="match status" value="1"/>
</dbReference>
<dbReference type="RefSeq" id="WP_013682176.1">
    <property type="nucleotide sequence ID" value="NC_015318.1"/>
</dbReference>
<accession>F2LWN0</accession>
<dbReference type="Pfam" id="PF21349">
    <property type="entry name" value="RUBY_RBDX"/>
    <property type="match status" value="1"/>
</dbReference>
<reference evidence="5 6" key="1">
    <citation type="journal article" date="2011" name="Stand. Genomic Sci.">
        <title>Complete genome sequence of the thermophilic sulfur-reducer Hippea maritima type strain (MH(2)).</title>
        <authorList>
            <person name="Huntemann M."/>
            <person name="Lu M."/>
            <person name="Nolan M."/>
            <person name="Lapidus A."/>
            <person name="Lucas S."/>
            <person name="Hammon N."/>
            <person name="Deshpande S."/>
            <person name="Cheng J.F."/>
            <person name="Tapia R."/>
            <person name="Han C."/>
            <person name="Goodwin L."/>
            <person name="Pitluck S."/>
            <person name="Liolios K."/>
            <person name="Pagani I."/>
            <person name="Ivanova N."/>
            <person name="Ovchinikova G."/>
            <person name="Pati A."/>
            <person name="Chen A."/>
            <person name="Palaniappan K."/>
            <person name="Land M."/>
            <person name="Hauser L."/>
            <person name="Jeffries C.D."/>
            <person name="Detter J.C."/>
            <person name="Brambilla E.M."/>
            <person name="Rohde M."/>
            <person name="Spring S."/>
            <person name="Goker M."/>
            <person name="Woyke T."/>
            <person name="Bristow J."/>
            <person name="Eisen J.A."/>
            <person name="Markowitz V."/>
            <person name="Hugenholtz P."/>
            <person name="Kyrpides N.C."/>
            <person name="Klenk H.P."/>
            <person name="Mavromatis K."/>
        </authorList>
    </citation>
    <scope>NUCLEOTIDE SEQUENCE [LARGE SCALE GENOMIC DNA]</scope>
    <source>
        <strain evidence="6">ATCC 700847 / DSM 10411 / MH2</strain>
    </source>
</reference>
<proteinExistence type="predicted"/>
<sequence>MKEMTRKSLLDAFAGESMAHMKYLAFSEVAEKEGYPGIAKLFKAIAYAEQVHATNHAKALGLIGTTQENLKEAAGGEHFEINEMYPAYDAIAKLQEEKLAERYIHYALEAEKVHEQMYNDALKDVEDNKDKEVDKVYVCPVCGYTAIGDLDFDKCPVCGVPADKFVEF</sequence>
<keyword evidence="1" id="KW-0813">Transport</keyword>
<reference evidence="6" key="2">
    <citation type="submission" date="2011-03" db="EMBL/GenBank/DDBJ databases">
        <title>The complete genome of Hippea maritima DSM 10411.</title>
        <authorList>
            <consortium name="US DOE Joint Genome Institute (JGI-PGF)"/>
            <person name="Lucas S."/>
            <person name="Copeland A."/>
            <person name="Lapidus A."/>
            <person name="Bruce D."/>
            <person name="Goodwin L."/>
            <person name="Pitluck S."/>
            <person name="Peters L."/>
            <person name="Kyrpides N."/>
            <person name="Mavromatis K."/>
            <person name="Pagani I."/>
            <person name="Ivanova N."/>
            <person name="Mikhailova N."/>
            <person name="Lu M."/>
            <person name="Detter J.C."/>
            <person name="Tapia R."/>
            <person name="Han C."/>
            <person name="Land M."/>
            <person name="Hauser L."/>
            <person name="Markowitz V."/>
            <person name="Cheng J.-F."/>
            <person name="Hugenholtz P."/>
            <person name="Woyke T."/>
            <person name="Wu D."/>
            <person name="Spring S."/>
            <person name="Schroeder M."/>
            <person name="Brambilla E."/>
            <person name="Klenk H.-P."/>
            <person name="Eisen J.A."/>
        </authorList>
    </citation>
    <scope>NUCLEOTIDE SEQUENCE [LARGE SCALE GENOMIC DNA]</scope>
    <source>
        <strain evidence="6">ATCC 700847 / DSM 10411 / MH2</strain>
    </source>
</reference>
<feature type="domain" description="Ferritin-like diiron" evidence="4">
    <location>
        <begin position="1"/>
        <end position="129"/>
    </location>
</feature>
<keyword evidence="2" id="KW-0249">Electron transport</keyword>
<dbReference type="Proteomes" id="UP000008139">
    <property type="component" value="Chromosome"/>
</dbReference>